<dbReference type="InterPro" id="IPR007078">
    <property type="entry name" value="Haem_export_protD_CcmD"/>
</dbReference>
<dbReference type="EMBL" id="JBHRYC010000086">
    <property type="protein sequence ID" value="MFC3639200.1"/>
    <property type="molecule type" value="Genomic_DNA"/>
</dbReference>
<evidence type="ECO:0000313" key="14">
    <source>
        <dbReference type="Proteomes" id="UP001595704"/>
    </source>
</evidence>
<evidence type="ECO:0000256" key="4">
    <source>
        <dbReference type="ARBA" id="ARBA00016461"/>
    </source>
</evidence>
<comment type="caution">
    <text evidence="13">The sequence shown here is derived from an EMBL/GenBank/DDBJ whole genome shotgun (WGS) entry which is preliminary data.</text>
</comment>
<keyword evidence="7 12" id="KW-0997">Cell inner membrane</keyword>
<evidence type="ECO:0000256" key="11">
    <source>
        <dbReference type="ARBA" id="ARBA00023136"/>
    </source>
</evidence>
<name>A0ABV7UL72_9HYPH</name>
<feature type="transmembrane region" description="Helical" evidence="12">
    <location>
        <begin position="6"/>
        <end position="28"/>
    </location>
</feature>
<evidence type="ECO:0000256" key="5">
    <source>
        <dbReference type="ARBA" id="ARBA00022448"/>
    </source>
</evidence>
<keyword evidence="9 12" id="KW-0201">Cytochrome c-type biogenesis</keyword>
<dbReference type="Proteomes" id="UP001595704">
    <property type="component" value="Unassembled WGS sequence"/>
</dbReference>
<accession>A0ABV7UL72</accession>
<keyword evidence="8 12" id="KW-0812">Transmembrane</keyword>
<evidence type="ECO:0000256" key="8">
    <source>
        <dbReference type="ARBA" id="ARBA00022692"/>
    </source>
</evidence>
<dbReference type="RefSeq" id="WP_191318536.1">
    <property type="nucleotide sequence ID" value="NZ_BNCG01000003.1"/>
</dbReference>
<comment type="function">
    <text evidence="1 12">Required for the export of heme to the periplasm for the biogenesis of c-type cytochromes.</text>
</comment>
<organism evidence="13 14">
    <name type="scientific">Camelimonas fluminis</name>
    <dbReference type="NCBI Taxonomy" id="1576911"/>
    <lineage>
        <taxon>Bacteria</taxon>
        <taxon>Pseudomonadati</taxon>
        <taxon>Pseudomonadota</taxon>
        <taxon>Alphaproteobacteria</taxon>
        <taxon>Hyphomicrobiales</taxon>
        <taxon>Chelatococcaceae</taxon>
        <taxon>Camelimonas</taxon>
    </lineage>
</organism>
<keyword evidence="6 12" id="KW-1003">Cell membrane</keyword>
<evidence type="ECO:0000256" key="9">
    <source>
        <dbReference type="ARBA" id="ARBA00022748"/>
    </source>
</evidence>
<protein>
    <recommendedName>
        <fullName evidence="4 12">Heme exporter protein D</fullName>
    </recommendedName>
</protein>
<comment type="similarity">
    <text evidence="3 12">Belongs to the CcmD/CycX/HelD family.</text>
</comment>
<reference evidence="14" key="1">
    <citation type="journal article" date="2019" name="Int. J. Syst. Evol. Microbiol.">
        <title>The Global Catalogue of Microorganisms (GCM) 10K type strain sequencing project: providing services to taxonomists for standard genome sequencing and annotation.</title>
        <authorList>
            <consortium name="The Broad Institute Genomics Platform"/>
            <consortium name="The Broad Institute Genome Sequencing Center for Infectious Disease"/>
            <person name="Wu L."/>
            <person name="Ma J."/>
        </authorList>
    </citation>
    <scope>NUCLEOTIDE SEQUENCE [LARGE SCALE GENOMIC DNA]</scope>
    <source>
        <strain evidence="14">KCTC 42282</strain>
    </source>
</reference>
<evidence type="ECO:0000313" key="13">
    <source>
        <dbReference type="EMBL" id="MFC3639200.1"/>
    </source>
</evidence>
<gene>
    <name evidence="13" type="primary">ccmD</name>
    <name evidence="13" type="ORF">ACFONL_17800</name>
</gene>
<evidence type="ECO:0000256" key="10">
    <source>
        <dbReference type="ARBA" id="ARBA00022989"/>
    </source>
</evidence>
<keyword evidence="14" id="KW-1185">Reference proteome</keyword>
<keyword evidence="10 12" id="KW-1133">Transmembrane helix</keyword>
<evidence type="ECO:0000256" key="6">
    <source>
        <dbReference type="ARBA" id="ARBA00022475"/>
    </source>
</evidence>
<sequence length="63" mass="6827">MTGTYAGYVIAAYAVAFVLLAGLTLWTVHGARQARREFDRVKAEGLHVAGRRANRTPDTGPQP</sequence>
<evidence type="ECO:0000256" key="2">
    <source>
        <dbReference type="ARBA" id="ARBA00004377"/>
    </source>
</evidence>
<evidence type="ECO:0000256" key="12">
    <source>
        <dbReference type="RuleBase" id="RU363101"/>
    </source>
</evidence>
<evidence type="ECO:0000256" key="7">
    <source>
        <dbReference type="ARBA" id="ARBA00022519"/>
    </source>
</evidence>
<keyword evidence="11 12" id="KW-0472">Membrane</keyword>
<evidence type="ECO:0000256" key="3">
    <source>
        <dbReference type="ARBA" id="ARBA00008741"/>
    </source>
</evidence>
<comment type="subcellular location">
    <subcellularLocation>
        <location evidence="2 12">Cell inner membrane</location>
        <topology evidence="2 12">Single-pass membrane protein</topology>
    </subcellularLocation>
</comment>
<dbReference type="NCBIfam" id="TIGR03141">
    <property type="entry name" value="cytochro_ccmD"/>
    <property type="match status" value="1"/>
</dbReference>
<evidence type="ECO:0000256" key="1">
    <source>
        <dbReference type="ARBA" id="ARBA00002442"/>
    </source>
</evidence>
<keyword evidence="5 12" id="KW-0813">Transport</keyword>
<dbReference type="Pfam" id="PF04995">
    <property type="entry name" value="CcmD"/>
    <property type="match status" value="1"/>
</dbReference>
<proteinExistence type="inferred from homology"/>